<evidence type="ECO:0000313" key="1">
    <source>
        <dbReference type="EMBL" id="KKM72429.1"/>
    </source>
</evidence>
<accession>A0A0F9JRA5</accession>
<feature type="non-terminal residue" evidence="1">
    <location>
        <position position="1"/>
    </location>
</feature>
<protein>
    <submittedName>
        <fullName evidence="1">Uncharacterized protein</fullName>
    </submittedName>
</protein>
<name>A0A0F9JRA5_9ZZZZ</name>
<organism evidence="1">
    <name type="scientific">marine sediment metagenome</name>
    <dbReference type="NCBI Taxonomy" id="412755"/>
    <lineage>
        <taxon>unclassified sequences</taxon>
        <taxon>metagenomes</taxon>
        <taxon>ecological metagenomes</taxon>
    </lineage>
</organism>
<comment type="caution">
    <text evidence="1">The sequence shown here is derived from an EMBL/GenBank/DDBJ whole genome shotgun (WGS) entry which is preliminary data.</text>
</comment>
<sequence length="238" mass="24595">VITGAKLFDNQTVIVYNDGNVDADAPVFRTIKARTGDTNLNNLDLVGGLEMMGKLGGSYERLGYIYATVEGTAGPTFSSDVWIDLAVNGGPYVGAFRFQGTGVLLCSGYDTGGATINNAGVGDFSSLETGSVEVIDGSQNANFAGLTFTGALTQGATQRIDSSGNGDFTTLEIGNNQIVNSSRNAFFNTSLQMGGTKILGVQQSAIANPAGGGNIDTECRLQLDALLGAMRTHGIIAT</sequence>
<reference evidence="1" key="1">
    <citation type="journal article" date="2015" name="Nature">
        <title>Complex archaea that bridge the gap between prokaryotes and eukaryotes.</title>
        <authorList>
            <person name="Spang A."/>
            <person name="Saw J.H."/>
            <person name="Jorgensen S.L."/>
            <person name="Zaremba-Niedzwiedzka K."/>
            <person name="Martijn J."/>
            <person name="Lind A.E."/>
            <person name="van Eijk R."/>
            <person name="Schleper C."/>
            <person name="Guy L."/>
            <person name="Ettema T.J."/>
        </authorList>
    </citation>
    <scope>NUCLEOTIDE SEQUENCE</scope>
</reference>
<proteinExistence type="predicted"/>
<dbReference type="AlphaFoldDB" id="A0A0F9JRA5"/>
<dbReference type="EMBL" id="LAZR01009474">
    <property type="protein sequence ID" value="KKM72429.1"/>
    <property type="molecule type" value="Genomic_DNA"/>
</dbReference>
<gene>
    <name evidence="1" type="ORF">LCGC14_1420650</name>
</gene>